<evidence type="ECO:0000256" key="1">
    <source>
        <dbReference type="SAM" id="Phobius"/>
    </source>
</evidence>
<sequence>MSSQVLEWIGYSASIIIALSMTMSSIVKFRWINLTGALLFSIYGFLIGAWPVGILNGIIVLTDAYYLVLIYSKKDVFEILEVSPYNKYLIRFLDFHKKDINRYFPDFSYTPNEGALVYLILRNMAVAGVFIAHKNEDKAIEVELDYVLPEYRDFKNGKFVYYWLSNKFAESGFTRVWAKACSKSHKKYLTRMGFTESGGNHFLKIFE</sequence>
<protein>
    <recommendedName>
        <fullName evidence="4">YgjV family protein</fullName>
    </recommendedName>
</protein>
<keyword evidence="3" id="KW-1185">Reference proteome</keyword>
<keyword evidence="1" id="KW-0472">Membrane</keyword>
<keyword evidence="1" id="KW-0812">Transmembrane</keyword>
<feature type="transmembrane region" description="Helical" evidence="1">
    <location>
        <begin position="6"/>
        <end position="26"/>
    </location>
</feature>
<dbReference type="Gene3D" id="3.40.630.30">
    <property type="match status" value="1"/>
</dbReference>
<dbReference type="InterPro" id="IPR016181">
    <property type="entry name" value="Acyl_CoA_acyltransferase"/>
</dbReference>
<evidence type="ECO:0008006" key="4">
    <source>
        <dbReference type="Google" id="ProtNLM"/>
    </source>
</evidence>
<evidence type="ECO:0000313" key="2">
    <source>
        <dbReference type="EMBL" id="QKG79892.1"/>
    </source>
</evidence>
<organism evidence="2 3">
    <name type="scientific">Tenuifilum thalassicum</name>
    <dbReference type="NCBI Taxonomy" id="2590900"/>
    <lineage>
        <taxon>Bacteria</taxon>
        <taxon>Pseudomonadati</taxon>
        <taxon>Bacteroidota</taxon>
        <taxon>Bacteroidia</taxon>
        <taxon>Bacteroidales</taxon>
        <taxon>Tenuifilaceae</taxon>
        <taxon>Tenuifilum</taxon>
    </lineage>
</organism>
<dbReference type="SUPFAM" id="SSF55729">
    <property type="entry name" value="Acyl-CoA N-acyltransferases (Nat)"/>
    <property type="match status" value="1"/>
</dbReference>
<name>A0A7D3XDW6_9BACT</name>
<dbReference type="EMBL" id="CP041345">
    <property type="protein sequence ID" value="QKG79892.1"/>
    <property type="molecule type" value="Genomic_DNA"/>
</dbReference>
<reference evidence="2 3" key="1">
    <citation type="submission" date="2019-07" db="EMBL/GenBank/DDBJ databases">
        <title>Thalassofilum flectens gen. nov., sp. nov., a novel moderate thermophilic anaerobe from a shallow sea hot spring in Kunashir Island (Russia), representing a new family in the order Bacteroidales, and proposal of Thalassofilacea fam. nov.</title>
        <authorList>
            <person name="Kochetkova T.V."/>
            <person name="Podosokorskaya O.A."/>
            <person name="Novikov A."/>
            <person name="Elcheninov A.G."/>
            <person name="Toshchakov S.V."/>
            <person name="Kublanov I.V."/>
        </authorList>
    </citation>
    <scope>NUCLEOTIDE SEQUENCE [LARGE SCALE GENOMIC DNA]</scope>
    <source>
        <strain evidence="2 3">38-H</strain>
    </source>
</reference>
<proteinExistence type="predicted"/>
<keyword evidence="1" id="KW-1133">Transmembrane helix</keyword>
<gene>
    <name evidence="2" type="ORF">FHG85_06325</name>
</gene>
<dbReference type="Proteomes" id="UP000500961">
    <property type="component" value="Chromosome"/>
</dbReference>
<dbReference type="RefSeq" id="WP_173074090.1">
    <property type="nucleotide sequence ID" value="NZ_CP041345.1"/>
</dbReference>
<feature type="transmembrane region" description="Helical" evidence="1">
    <location>
        <begin position="38"/>
        <end position="61"/>
    </location>
</feature>
<dbReference type="KEGG" id="ttz:FHG85_06325"/>
<accession>A0A7D3XDW6</accession>
<evidence type="ECO:0000313" key="3">
    <source>
        <dbReference type="Proteomes" id="UP000500961"/>
    </source>
</evidence>
<dbReference type="AlphaFoldDB" id="A0A7D3XDW6"/>